<keyword evidence="1" id="KW-0472">Membrane</keyword>
<evidence type="ECO:0000313" key="2">
    <source>
        <dbReference type="EMBL" id="MFK7159519.1"/>
    </source>
</evidence>
<keyword evidence="1" id="KW-0812">Transmembrane</keyword>
<evidence type="ECO:0000313" key="3">
    <source>
        <dbReference type="Proteomes" id="UP001621714"/>
    </source>
</evidence>
<reference evidence="2 3" key="1">
    <citation type="submission" date="2024-02" db="EMBL/GenBank/DDBJ databases">
        <title>Marinospirillum sp. MEB 164 isolated from Lonar lake sediment.</title>
        <authorList>
            <person name="Joshi A."/>
            <person name="Thite S."/>
        </authorList>
    </citation>
    <scope>NUCLEOTIDE SEQUENCE [LARGE SCALE GENOMIC DNA]</scope>
    <source>
        <strain evidence="2 3">MEB164</strain>
    </source>
</reference>
<dbReference type="RefSeq" id="WP_405335984.1">
    <property type="nucleotide sequence ID" value="NZ_JBANFI010000001.1"/>
</dbReference>
<feature type="transmembrane region" description="Helical" evidence="1">
    <location>
        <begin position="12"/>
        <end position="34"/>
    </location>
</feature>
<gene>
    <name evidence="2" type="ORF">V6U78_00520</name>
</gene>
<dbReference type="Proteomes" id="UP001621714">
    <property type="component" value="Unassembled WGS sequence"/>
</dbReference>
<keyword evidence="1" id="KW-1133">Transmembrane helix</keyword>
<proteinExistence type="predicted"/>
<keyword evidence="3" id="KW-1185">Reference proteome</keyword>
<dbReference type="EMBL" id="JBANFI010000001">
    <property type="protein sequence ID" value="MFK7159519.1"/>
    <property type="molecule type" value="Genomic_DNA"/>
</dbReference>
<evidence type="ECO:0000256" key="1">
    <source>
        <dbReference type="SAM" id="Phobius"/>
    </source>
</evidence>
<accession>A0ABW8PUC8</accession>
<comment type="caution">
    <text evidence="2">The sequence shown here is derived from an EMBL/GenBank/DDBJ whole genome shotgun (WGS) entry which is preliminary data.</text>
</comment>
<protein>
    <recommendedName>
        <fullName evidence="4">Prepilin-type N-terminal cleavage/methylation domain-containing protein</fullName>
    </recommendedName>
</protein>
<name>A0ABW8PUC8_9GAMM</name>
<organism evidence="2 3">
    <name type="scientific">Marinospirillum alkalitolerans</name>
    <dbReference type="NCBI Taxonomy" id="3123374"/>
    <lineage>
        <taxon>Bacteria</taxon>
        <taxon>Pseudomonadati</taxon>
        <taxon>Pseudomonadota</taxon>
        <taxon>Gammaproteobacteria</taxon>
        <taxon>Oceanospirillales</taxon>
        <taxon>Oceanospirillaceae</taxon>
        <taxon>Marinospirillum</taxon>
    </lineage>
</organism>
<evidence type="ECO:0008006" key="4">
    <source>
        <dbReference type="Google" id="ProtNLM"/>
    </source>
</evidence>
<sequence length="211" mass="23899">MSARQDQQLGLGLVEMLVTALIGGILLVSIATAISAMTQTQNRIDEYERLQESLRFVIHLAGRSLRTAEQLIEAQDTHLTIQRRAEKDGVLACTGKEMPRREEWTERFVLEQGQLRCRVEQTGYPVTTETLAYDLAELGWRYAEHDAENEVQWVSADEITDPTAVIGVQMMIQFAESAVQQANRQHQPALLHHQRVLVLRHALARQLDSSD</sequence>